<evidence type="ECO:0000313" key="3">
    <source>
        <dbReference type="EMBL" id="RDI75007.1"/>
    </source>
</evidence>
<dbReference type="SUPFAM" id="SSF52402">
    <property type="entry name" value="Adenine nucleotide alpha hydrolases-like"/>
    <property type="match status" value="1"/>
</dbReference>
<evidence type="ECO:0000256" key="1">
    <source>
        <dbReference type="ARBA" id="ARBA00008791"/>
    </source>
</evidence>
<comment type="caution">
    <text evidence="3">The sequence shown here is derived from an EMBL/GenBank/DDBJ whole genome shotgun (WGS) entry which is preliminary data.</text>
</comment>
<proteinExistence type="inferred from homology"/>
<gene>
    <name evidence="3" type="ORF">Gocc_0805</name>
</gene>
<comment type="similarity">
    <text evidence="1">Belongs to the universal stress protein A family.</text>
</comment>
<accession>A0A7M2YXY8</accession>
<reference evidence="4" key="2">
    <citation type="journal article" date="2019" name="MicrobiologyOpen">
        <title>High-quality draft genome sequence of Gaiella occulta isolated from a 150 meter deep mineral water borehole and comparison with the genome sequences of other deep-branching lineages of the phylum Actinobacteria.</title>
        <authorList>
            <person name="Severino R."/>
            <person name="Froufe H.J.C."/>
            <person name="Barroso C."/>
            <person name="Albuquerque L."/>
            <person name="Lobo-da-Cunha A."/>
            <person name="da Costa M.S."/>
            <person name="Egas C."/>
        </authorList>
    </citation>
    <scope>NUCLEOTIDE SEQUENCE [LARGE SCALE GENOMIC DNA]</scope>
    <source>
        <strain evidence="4">F2-233</strain>
    </source>
</reference>
<dbReference type="InterPro" id="IPR006015">
    <property type="entry name" value="Universal_stress_UspA"/>
</dbReference>
<dbReference type="EMBL" id="QQZY01000002">
    <property type="protein sequence ID" value="RDI75007.1"/>
    <property type="molecule type" value="Genomic_DNA"/>
</dbReference>
<dbReference type="Gene3D" id="3.40.50.620">
    <property type="entry name" value="HUPs"/>
    <property type="match status" value="1"/>
</dbReference>
<dbReference type="InterPro" id="IPR006016">
    <property type="entry name" value="UspA"/>
</dbReference>
<evidence type="ECO:0000259" key="2">
    <source>
        <dbReference type="Pfam" id="PF00582"/>
    </source>
</evidence>
<dbReference type="PANTHER" id="PTHR46553">
    <property type="entry name" value="ADENINE NUCLEOTIDE ALPHA HYDROLASES-LIKE SUPERFAMILY PROTEIN"/>
    <property type="match status" value="1"/>
</dbReference>
<dbReference type="CDD" id="cd23659">
    <property type="entry name" value="USP_At3g01520-like"/>
    <property type="match status" value="1"/>
</dbReference>
<reference evidence="3 4" key="1">
    <citation type="submission" date="2018-07" db="EMBL/GenBank/DDBJ databases">
        <title>High-quality-draft genome sequence of Gaiella occulta.</title>
        <authorList>
            <person name="Severino R."/>
            <person name="Froufe H.J.C."/>
            <person name="Rainey F.A."/>
            <person name="Barroso C."/>
            <person name="Albuquerque L."/>
            <person name="Lobo-Da-Cunha A."/>
            <person name="Da Costa M.S."/>
            <person name="Egas C."/>
        </authorList>
    </citation>
    <scope>NUCLEOTIDE SEQUENCE [LARGE SCALE GENOMIC DNA]</scope>
    <source>
        <strain evidence="3 4">F2-233</strain>
    </source>
</reference>
<keyword evidence="4" id="KW-1185">Reference proteome</keyword>
<evidence type="ECO:0000313" key="4">
    <source>
        <dbReference type="Proteomes" id="UP000254134"/>
    </source>
</evidence>
<sequence length="140" mass="14330">MVGIDGSDVSKEALRLALYEAALRGTRVRAVHAWLPVLPVALTGPGVVPPIDIEPIRDAAAELLSATVAAVAGEKAADVELAAVEGHAAGAILENAHDAELIVVGQRGHGAIKTLVLGSVSHDVVQHARCPVLVVPAPRD</sequence>
<protein>
    <submittedName>
        <fullName evidence="3">Universal stress protein UspA and related nucleotide-binding protein</fullName>
    </submittedName>
</protein>
<organism evidence="3 4">
    <name type="scientific">Gaiella occulta</name>
    <dbReference type="NCBI Taxonomy" id="1002870"/>
    <lineage>
        <taxon>Bacteria</taxon>
        <taxon>Bacillati</taxon>
        <taxon>Actinomycetota</taxon>
        <taxon>Thermoleophilia</taxon>
        <taxon>Gaiellales</taxon>
        <taxon>Gaiellaceae</taxon>
        <taxon>Gaiella</taxon>
    </lineage>
</organism>
<dbReference type="InterPro" id="IPR014729">
    <property type="entry name" value="Rossmann-like_a/b/a_fold"/>
</dbReference>
<dbReference type="Pfam" id="PF00582">
    <property type="entry name" value="Usp"/>
    <property type="match status" value="1"/>
</dbReference>
<dbReference type="PRINTS" id="PR01438">
    <property type="entry name" value="UNVRSLSTRESS"/>
</dbReference>
<dbReference type="Proteomes" id="UP000254134">
    <property type="component" value="Unassembled WGS sequence"/>
</dbReference>
<feature type="domain" description="UspA" evidence="2">
    <location>
        <begin position="1"/>
        <end position="136"/>
    </location>
</feature>
<dbReference type="AlphaFoldDB" id="A0A7M2YXY8"/>
<name>A0A7M2YXY8_9ACTN</name>
<dbReference type="PANTHER" id="PTHR46553:SF3">
    <property type="entry name" value="ADENINE NUCLEOTIDE ALPHA HYDROLASES-LIKE SUPERFAMILY PROTEIN"/>
    <property type="match status" value="1"/>
</dbReference>